<reference evidence="3 4" key="1">
    <citation type="submission" date="2024-09" db="EMBL/GenBank/DDBJ databases">
        <authorList>
            <person name="Sun Q."/>
            <person name="Mori K."/>
        </authorList>
    </citation>
    <scope>NUCLEOTIDE SEQUENCE [LARGE SCALE GENOMIC DNA]</scope>
    <source>
        <strain evidence="3 4">CCM 7650</strain>
    </source>
</reference>
<organism evidence="3 4">
    <name type="scientific">Fontibacter flavus</name>
    <dbReference type="NCBI Taxonomy" id="654838"/>
    <lineage>
        <taxon>Bacteria</taxon>
        <taxon>Pseudomonadati</taxon>
        <taxon>Bacteroidota</taxon>
        <taxon>Cytophagia</taxon>
        <taxon>Cytophagales</taxon>
        <taxon>Cyclobacteriaceae</taxon>
        <taxon>Fontibacter</taxon>
    </lineage>
</organism>
<feature type="signal peptide" evidence="1">
    <location>
        <begin position="1"/>
        <end position="20"/>
    </location>
</feature>
<name>A0ABV6FUY7_9BACT</name>
<sequence>MNKTLLTLLAFLCGLQLSFAQTTSYRIFTKEGEEVHFETLAQAVAKHEVVFFGELHNNGMAHWLQLQLLKNLHAEKKDLILSGEFFERDDQLNIDEWFAGKMTDKNFEAEAKLWNNYALDYKPLMLFAKKNNIPFIGSNIPRKYASLVSREGLDALAELSEEAKKYFAPLPIEVDKTLSGYVGMKDMMHGSGMNADFMVEAQAVKDATMANSLYPFLEKGKTILHINGSYHSNHYEGIVWYLKRDYPTTKILTINTVEQENLSSLDEKSKPTADFIIVTPIDGPKSY</sequence>
<dbReference type="Pfam" id="PF04187">
    <property type="entry name" value="Cofac_haem_bdg"/>
    <property type="match status" value="1"/>
</dbReference>
<evidence type="ECO:0000313" key="4">
    <source>
        <dbReference type="Proteomes" id="UP001589797"/>
    </source>
</evidence>
<gene>
    <name evidence="3" type="ORF">ACFFIP_13335</name>
</gene>
<dbReference type="CDD" id="cd14727">
    <property type="entry name" value="ChanN-like"/>
    <property type="match status" value="1"/>
</dbReference>
<dbReference type="EMBL" id="JBHLWI010000037">
    <property type="protein sequence ID" value="MFC0263669.1"/>
    <property type="molecule type" value="Genomic_DNA"/>
</dbReference>
<evidence type="ECO:0000313" key="3">
    <source>
        <dbReference type="EMBL" id="MFC0263669.1"/>
    </source>
</evidence>
<keyword evidence="4" id="KW-1185">Reference proteome</keyword>
<dbReference type="SUPFAM" id="SSF159501">
    <property type="entry name" value="EreA/ChaN-like"/>
    <property type="match status" value="1"/>
</dbReference>
<feature type="domain" description="Haem-binding uptake Tiki superfamily ChaN" evidence="2">
    <location>
        <begin position="40"/>
        <end position="242"/>
    </location>
</feature>
<comment type="caution">
    <text evidence="3">The sequence shown here is derived from an EMBL/GenBank/DDBJ whole genome shotgun (WGS) entry which is preliminary data.</text>
</comment>
<feature type="chain" id="PRO_5046830381" evidence="1">
    <location>
        <begin position="21"/>
        <end position="287"/>
    </location>
</feature>
<proteinExistence type="predicted"/>
<keyword evidence="3" id="KW-0449">Lipoprotein</keyword>
<protein>
    <submittedName>
        <fullName evidence="3">ChaN family lipoprotein</fullName>
    </submittedName>
</protein>
<evidence type="ECO:0000259" key="2">
    <source>
        <dbReference type="Pfam" id="PF04187"/>
    </source>
</evidence>
<dbReference type="RefSeq" id="WP_382388154.1">
    <property type="nucleotide sequence ID" value="NZ_JBHLWI010000037.1"/>
</dbReference>
<dbReference type="Gene3D" id="3.40.50.11550">
    <property type="match status" value="2"/>
</dbReference>
<keyword evidence="1" id="KW-0732">Signal</keyword>
<dbReference type="Proteomes" id="UP001589797">
    <property type="component" value="Unassembled WGS sequence"/>
</dbReference>
<dbReference type="InterPro" id="IPR007314">
    <property type="entry name" value="Cofac_haem-bd_dom"/>
</dbReference>
<accession>A0ABV6FUY7</accession>
<evidence type="ECO:0000256" key="1">
    <source>
        <dbReference type="SAM" id="SignalP"/>
    </source>
</evidence>